<evidence type="ECO:0000313" key="1">
    <source>
        <dbReference type="EMBL" id="KAJ4972739.1"/>
    </source>
</evidence>
<reference evidence="1" key="1">
    <citation type="journal article" date="2023" name="Plant J.">
        <title>The genome of the king protea, Protea cynaroides.</title>
        <authorList>
            <person name="Chang J."/>
            <person name="Duong T.A."/>
            <person name="Schoeman C."/>
            <person name="Ma X."/>
            <person name="Roodt D."/>
            <person name="Barker N."/>
            <person name="Li Z."/>
            <person name="Van de Peer Y."/>
            <person name="Mizrachi E."/>
        </authorList>
    </citation>
    <scope>NUCLEOTIDE SEQUENCE</scope>
    <source>
        <tissue evidence="1">Young leaves</tissue>
    </source>
</reference>
<protein>
    <submittedName>
        <fullName evidence="1">Uncharacterized protein</fullName>
    </submittedName>
</protein>
<accession>A0A9Q0KLL7</accession>
<dbReference type="EMBL" id="JAMYWD010000004">
    <property type="protein sequence ID" value="KAJ4972739.1"/>
    <property type="molecule type" value="Genomic_DNA"/>
</dbReference>
<organism evidence="1 2">
    <name type="scientific">Protea cynaroides</name>
    <dbReference type="NCBI Taxonomy" id="273540"/>
    <lineage>
        <taxon>Eukaryota</taxon>
        <taxon>Viridiplantae</taxon>
        <taxon>Streptophyta</taxon>
        <taxon>Embryophyta</taxon>
        <taxon>Tracheophyta</taxon>
        <taxon>Spermatophyta</taxon>
        <taxon>Magnoliopsida</taxon>
        <taxon>Proteales</taxon>
        <taxon>Proteaceae</taxon>
        <taxon>Protea</taxon>
    </lineage>
</organism>
<dbReference type="Proteomes" id="UP001141806">
    <property type="component" value="Unassembled WGS sequence"/>
</dbReference>
<evidence type="ECO:0000313" key="2">
    <source>
        <dbReference type="Proteomes" id="UP001141806"/>
    </source>
</evidence>
<name>A0A9Q0KLL7_9MAGN</name>
<sequence length="113" mass="12468">MHQVDSELLIQWQGAPVEEATLECYGTLMKCHPGVCLVGKLIVGCQDLKNHSQDNASVTSPPAPFPGTTFVVQSGHYSDTRASFANNLTLIFEPSIAWFEELEPGHRYSGQYQ</sequence>
<dbReference type="AlphaFoldDB" id="A0A9Q0KLL7"/>
<comment type="caution">
    <text evidence="1">The sequence shown here is derived from an EMBL/GenBank/DDBJ whole genome shotgun (WGS) entry which is preliminary data.</text>
</comment>
<proteinExistence type="predicted"/>
<keyword evidence="2" id="KW-1185">Reference proteome</keyword>
<gene>
    <name evidence="1" type="ORF">NE237_005913</name>
</gene>